<gene>
    <name evidence="1" type="ORF">XENOCAPTIV_021579</name>
</gene>
<sequence length="90" mass="10254">MKISRLLHHECHGKLLWVCLNSAPNSLVGVARYVETPCRNHSWNGLMQNLRLRSCLRCISFSALHAHPPCWLLQQMETASFTALKANWGV</sequence>
<evidence type="ECO:0000313" key="1">
    <source>
        <dbReference type="EMBL" id="MEQ2219665.1"/>
    </source>
</evidence>
<dbReference type="EMBL" id="JAHRIN010080349">
    <property type="protein sequence ID" value="MEQ2219665.1"/>
    <property type="molecule type" value="Genomic_DNA"/>
</dbReference>
<accession>A0ABV0SHH5</accession>
<comment type="caution">
    <text evidence="1">The sequence shown here is derived from an EMBL/GenBank/DDBJ whole genome shotgun (WGS) entry which is preliminary data.</text>
</comment>
<proteinExistence type="predicted"/>
<keyword evidence="2" id="KW-1185">Reference proteome</keyword>
<name>A0ABV0SHH5_9TELE</name>
<organism evidence="1 2">
    <name type="scientific">Xenoophorus captivus</name>
    <dbReference type="NCBI Taxonomy" id="1517983"/>
    <lineage>
        <taxon>Eukaryota</taxon>
        <taxon>Metazoa</taxon>
        <taxon>Chordata</taxon>
        <taxon>Craniata</taxon>
        <taxon>Vertebrata</taxon>
        <taxon>Euteleostomi</taxon>
        <taxon>Actinopterygii</taxon>
        <taxon>Neopterygii</taxon>
        <taxon>Teleostei</taxon>
        <taxon>Neoteleostei</taxon>
        <taxon>Acanthomorphata</taxon>
        <taxon>Ovalentaria</taxon>
        <taxon>Atherinomorphae</taxon>
        <taxon>Cyprinodontiformes</taxon>
        <taxon>Goodeidae</taxon>
        <taxon>Xenoophorus</taxon>
    </lineage>
</organism>
<evidence type="ECO:0000313" key="2">
    <source>
        <dbReference type="Proteomes" id="UP001434883"/>
    </source>
</evidence>
<protein>
    <submittedName>
        <fullName evidence="1">Uncharacterized protein</fullName>
    </submittedName>
</protein>
<reference evidence="1 2" key="1">
    <citation type="submission" date="2021-06" db="EMBL/GenBank/DDBJ databases">
        <authorList>
            <person name="Palmer J.M."/>
        </authorList>
    </citation>
    <scope>NUCLEOTIDE SEQUENCE [LARGE SCALE GENOMIC DNA]</scope>
    <source>
        <strain evidence="1 2">XC_2019</strain>
        <tissue evidence="1">Muscle</tissue>
    </source>
</reference>
<dbReference type="Proteomes" id="UP001434883">
    <property type="component" value="Unassembled WGS sequence"/>
</dbReference>